<dbReference type="FunFam" id="1.10.472.10:FF:000278">
    <property type="entry name" value="Putative cyclin-D7-1"/>
    <property type="match status" value="1"/>
</dbReference>
<dbReference type="EMBL" id="JAAMPC010000001">
    <property type="protein sequence ID" value="KAG2335032.1"/>
    <property type="molecule type" value="Genomic_DNA"/>
</dbReference>
<dbReference type="AlphaFoldDB" id="A0A8X8BGV8"/>
<keyword evidence="3" id="KW-0195">Cyclin</keyword>
<evidence type="ECO:0000256" key="1">
    <source>
        <dbReference type="ARBA" id="ARBA00022618"/>
    </source>
</evidence>
<comment type="similarity">
    <text evidence="3">Belongs to the cyclin family.</text>
</comment>
<keyword evidence="6" id="KW-1185">Reference proteome</keyword>
<evidence type="ECO:0000313" key="5">
    <source>
        <dbReference type="EMBL" id="KAG2335032.1"/>
    </source>
</evidence>
<dbReference type="InterPro" id="IPR013763">
    <property type="entry name" value="Cyclin-like_dom"/>
</dbReference>
<evidence type="ECO:0000256" key="3">
    <source>
        <dbReference type="RuleBase" id="RU000383"/>
    </source>
</evidence>
<dbReference type="SUPFAM" id="SSF47954">
    <property type="entry name" value="Cyclin-like"/>
    <property type="match status" value="1"/>
</dbReference>
<accession>A0A8X8BGV8</accession>
<evidence type="ECO:0000313" key="6">
    <source>
        <dbReference type="Proteomes" id="UP000886595"/>
    </source>
</evidence>
<dbReference type="InterPro" id="IPR039361">
    <property type="entry name" value="Cyclin"/>
</dbReference>
<protein>
    <recommendedName>
        <fullName evidence="4">Cyclin-like domain-containing protein</fullName>
    </recommendedName>
</protein>
<organism evidence="5 6">
    <name type="scientific">Brassica carinata</name>
    <name type="common">Ethiopian mustard</name>
    <name type="synonym">Abyssinian cabbage</name>
    <dbReference type="NCBI Taxonomy" id="52824"/>
    <lineage>
        <taxon>Eukaryota</taxon>
        <taxon>Viridiplantae</taxon>
        <taxon>Streptophyta</taxon>
        <taxon>Embryophyta</taxon>
        <taxon>Tracheophyta</taxon>
        <taxon>Spermatophyta</taxon>
        <taxon>Magnoliopsida</taxon>
        <taxon>eudicotyledons</taxon>
        <taxon>Gunneridae</taxon>
        <taxon>Pentapetalae</taxon>
        <taxon>rosids</taxon>
        <taxon>malvids</taxon>
        <taxon>Brassicales</taxon>
        <taxon>Brassicaceae</taxon>
        <taxon>Brassiceae</taxon>
        <taxon>Brassica</taxon>
    </lineage>
</organism>
<dbReference type="Gene3D" id="1.10.472.10">
    <property type="entry name" value="Cyclin-like"/>
    <property type="match status" value="2"/>
</dbReference>
<keyword evidence="2" id="KW-0131">Cell cycle</keyword>
<dbReference type="SMART" id="SM00385">
    <property type="entry name" value="CYCLIN"/>
    <property type="match status" value="1"/>
</dbReference>
<sequence length="343" mass="39009">MDNLLCDESWLSDPLTPESLPSFRLNIHEDHVAMSSAMDATTIEEAISIDLEKESCFSNHGHKFIEFLVSKKLTDARFQTVQWLIQTRSRLNLSFETLFSAANCFDRFIYVISCGEWRKWMVELVAVTSLSVASKFNEVASPSFQELQMEGLTHMFHHKTILEMELIMLKALAWRVNSVTSLSFSQILMTKIGIVGGDIMMNRITEHLLDDLCDLKMLEYAPSVVAVAAVWTVLEEKAALEENLGKIMNLFGQEPKENIAKCVNVMKSRNVEKGWGSRIGEVESVASGLQRGDVMNRNDVYHGGDLSAIFQILRSEGNNKKRHRDYYEDKIHPAKRMTFVMSD</sequence>
<reference evidence="5 6" key="1">
    <citation type="submission" date="2020-02" db="EMBL/GenBank/DDBJ databases">
        <authorList>
            <person name="Ma Q."/>
            <person name="Huang Y."/>
            <person name="Song X."/>
            <person name="Pei D."/>
        </authorList>
    </citation>
    <scope>NUCLEOTIDE SEQUENCE [LARGE SCALE GENOMIC DNA]</scope>
    <source>
        <strain evidence="5">Sxm20200214</strain>
        <tissue evidence="5">Leaf</tissue>
    </source>
</reference>
<evidence type="ECO:0000256" key="2">
    <source>
        <dbReference type="ARBA" id="ARBA00023306"/>
    </source>
</evidence>
<comment type="caution">
    <text evidence="5">The sequence shown here is derived from an EMBL/GenBank/DDBJ whole genome shotgun (WGS) entry which is preliminary data.</text>
</comment>
<dbReference type="InterPro" id="IPR006671">
    <property type="entry name" value="Cyclin_N"/>
</dbReference>
<dbReference type="InterPro" id="IPR036915">
    <property type="entry name" value="Cyclin-like_sf"/>
</dbReference>
<dbReference type="Proteomes" id="UP000886595">
    <property type="component" value="Unassembled WGS sequence"/>
</dbReference>
<name>A0A8X8BGV8_BRACI</name>
<dbReference type="PANTHER" id="PTHR10177">
    <property type="entry name" value="CYCLINS"/>
    <property type="match status" value="1"/>
</dbReference>
<keyword evidence="1" id="KW-0132">Cell division</keyword>
<dbReference type="GO" id="GO:0051301">
    <property type="term" value="P:cell division"/>
    <property type="evidence" value="ECO:0007669"/>
    <property type="project" value="UniProtKB-KW"/>
</dbReference>
<gene>
    <name evidence="5" type="ORF">Bca52824_006212</name>
</gene>
<proteinExistence type="inferred from homology"/>
<evidence type="ECO:0000259" key="4">
    <source>
        <dbReference type="SMART" id="SM00385"/>
    </source>
</evidence>
<dbReference type="Pfam" id="PF00134">
    <property type="entry name" value="Cyclin_N"/>
    <property type="match status" value="1"/>
</dbReference>
<feature type="domain" description="Cyclin-like" evidence="4">
    <location>
        <begin position="82"/>
        <end position="170"/>
    </location>
</feature>
<dbReference type="OrthoDB" id="62at2759"/>